<dbReference type="EMBL" id="JAKKPZ010000006">
    <property type="protein sequence ID" value="KAI1720184.1"/>
    <property type="molecule type" value="Genomic_DNA"/>
</dbReference>
<name>A0AAD4NCI9_9BILA</name>
<keyword evidence="4" id="KW-1185">Reference proteome</keyword>
<feature type="domain" description="D-glucuronyl C5-epimerase C-terminal" evidence="2">
    <location>
        <begin position="483"/>
        <end position="670"/>
    </location>
</feature>
<protein>
    <submittedName>
        <fullName evidence="3">NADH:ubiquinone oxidoreductase, NDUFB5/SGDH subunit domain-containing protein</fullName>
    </submittedName>
</protein>
<dbReference type="GO" id="GO:0047464">
    <property type="term" value="F:heparosan-N-sulfate-glucuronate 5-epimerase activity"/>
    <property type="evidence" value="ECO:0007669"/>
    <property type="project" value="UniProtKB-EC"/>
</dbReference>
<dbReference type="InterPro" id="IPR039721">
    <property type="entry name" value="C5-epimerase"/>
</dbReference>
<proteinExistence type="predicted"/>
<reference evidence="3" key="1">
    <citation type="submission" date="2022-01" db="EMBL/GenBank/DDBJ databases">
        <title>Genome Sequence Resource for Two Populations of Ditylenchus destructor, the Migratory Endoparasitic Phytonematode.</title>
        <authorList>
            <person name="Zhang H."/>
            <person name="Lin R."/>
            <person name="Xie B."/>
        </authorList>
    </citation>
    <scope>NUCLEOTIDE SEQUENCE</scope>
    <source>
        <strain evidence="3">BazhouSP</strain>
    </source>
</reference>
<feature type="transmembrane region" description="Helical" evidence="1">
    <location>
        <begin position="60"/>
        <end position="82"/>
    </location>
</feature>
<dbReference type="GO" id="GO:0015012">
    <property type="term" value="P:heparan sulfate proteoglycan biosynthetic process"/>
    <property type="evidence" value="ECO:0007669"/>
    <property type="project" value="InterPro"/>
</dbReference>
<gene>
    <name evidence="3" type="ORF">DdX_05560</name>
</gene>
<organism evidence="3 4">
    <name type="scientific">Ditylenchus destructor</name>
    <dbReference type="NCBI Taxonomy" id="166010"/>
    <lineage>
        <taxon>Eukaryota</taxon>
        <taxon>Metazoa</taxon>
        <taxon>Ecdysozoa</taxon>
        <taxon>Nematoda</taxon>
        <taxon>Chromadorea</taxon>
        <taxon>Rhabditida</taxon>
        <taxon>Tylenchina</taxon>
        <taxon>Tylenchomorpha</taxon>
        <taxon>Sphaerularioidea</taxon>
        <taxon>Anguinidae</taxon>
        <taxon>Anguininae</taxon>
        <taxon>Ditylenchus</taxon>
    </lineage>
</organism>
<dbReference type="InterPro" id="IPR019173">
    <property type="entry name" value="NADH_UbQ_OxRdtase_B5_su"/>
</dbReference>
<evidence type="ECO:0000313" key="3">
    <source>
        <dbReference type="EMBL" id="KAI1720184.1"/>
    </source>
</evidence>
<sequence>MTVISRLASRVVLPFCRTNALAKLRPQLVTTICVRNGGHGHMFQKRQTQLYMNRLMDAVLFYYVGLAILPCTLLYVFVYIYYGPCVLQEFPKEGPPPRYWQYERTVLRQWGAWVLGSHEEWLERNQSLIEAESIVRRWNRVMERVKHLQNERWDYKGYYYKPVSAAWVDYARYVNDRIHYQYEMQYGLSSRSTGESFNVYTSSSKIRFPETGAYDPFGPFDHFATYNVGIRERVRCVNPRNGVPMSVQWSETPYFYPIQIAQYALQHYSQNKTGERPRTISVDTLPSNLKTVERTKVLPQSENVHGILRLETSSENDSHEPRQPANFALSQDVSLVCLLFSWKPKSERSWYAIVIQDIVSNRTVTLKYKFVQDDRCIWQNFEYDTYADEEKGDDGKLSFTYSLGNFAESSHLLNITIDAIVETTKAFALLAANNRVDPLKSGDIRLVSLQFFGSAEIQLPIKQQSSAHYEIFLQTIEWFLQNQDSVGGWAVPVQRAIAEDRLLLKAGWHSAMAQGHALSVLTRAFNLTGRSDIIQHCRRALHLFRKNATEGGIRNNLFGHYWYEEYPTTPGTYVLNGFLYSLIGLYDASMIPELKVEATELFNTGVNSLRTFLPLYDTGVGSVYDLRHLGLKSSPNIARWDYHALHVYLLKWLYNITGDKFLNEVADRWAGYAHGKRAKHN</sequence>
<keyword evidence="1" id="KW-1133">Transmembrane helix</keyword>
<accession>A0AAD4NCI9</accession>
<keyword evidence="1" id="KW-0472">Membrane</keyword>
<evidence type="ECO:0000256" key="1">
    <source>
        <dbReference type="SAM" id="Phobius"/>
    </source>
</evidence>
<evidence type="ECO:0000259" key="2">
    <source>
        <dbReference type="Pfam" id="PF06662"/>
    </source>
</evidence>
<keyword evidence="1" id="KW-0812">Transmembrane</keyword>
<dbReference type="Proteomes" id="UP001201812">
    <property type="component" value="Unassembled WGS sequence"/>
</dbReference>
<dbReference type="GO" id="GO:0005794">
    <property type="term" value="C:Golgi apparatus"/>
    <property type="evidence" value="ECO:0007669"/>
    <property type="project" value="TreeGrafter"/>
</dbReference>
<dbReference type="AlphaFoldDB" id="A0AAD4NCI9"/>
<dbReference type="Pfam" id="PF09781">
    <property type="entry name" value="NDUF_B5"/>
    <property type="match status" value="1"/>
</dbReference>
<dbReference type="PANTHER" id="PTHR13174:SF3">
    <property type="entry name" value="D-GLUCURONYL C5-EPIMERASE"/>
    <property type="match status" value="1"/>
</dbReference>
<dbReference type="InterPro" id="IPR010598">
    <property type="entry name" value="C5-epim_C"/>
</dbReference>
<comment type="caution">
    <text evidence="3">The sequence shown here is derived from an EMBL/GenBank/DDBJ whole genome shotgun (WGS) entry which is preliminary data.</text>
</comment>
<dbReference type="Pfam" id="PF06662">
    <property type="entry name" value="C5-epim_C"/>
    <property type="match status" value="1"/>
</dbReference>
<evidence type="ECO:0000313" key="4">
    <source>
        <dbReference type="Proteomes" id="UP001201812"/>
    </source>
</evidence>
<dbReference type="PANTHER" id="PTHR13174">
    <property type="entry name" value="D-GLUCURONYL C5-EPIMERASE"/>
    <property type="match status" value="1"/>
</dbReference>